<dbReference type="PANTHER" id="PTHR43294:SF21">
    <property type="entry name" value="CATION TRANSPORTING ATPASE"/>
    <property type="match status" value="1"/>
</dbReference>
<dbReference type="GO" id="GO:1990573">
    <property type="term" value="P:potassium ion import across plasma membrane"/>
    <property type="evidence" value="ECO:0007669"/>
    <property type="project" value="TreeGrafter"/>
</dbReference>
<feature type="transmembrane region" description="Helical" evidence="4">
    <location>
        <begin position="102"/>
        <end position="127"/>
    </location>
</feature>
<keyword evidence="7" id="KW-1185">Reference proteome</keyword>
<name>A0A4P9W1H6_9FUNG</name>
<keyword evidence="4" id="KW-0472">Membrane</keyword>
<dbReference type="GO" id="GO:1902600">
    <property type="term" value="P:proton transmembrane transport"/>
    <property type="evidence" value="ECO:0007669"/>
    <property type="project" value="TreeGrafter"/>
</dbReference>
<feature type="region of interest" description="Disordered" evidence="3">
    <location>
        <begin position="61"/>
        <end position="80"/>
    </location>
</feature>
<feature type="region of interest" description="Disordered" evidence="3">
    <location>
        <begin position="1"/>
        <end position="38"/>
    </location>
</feature>
<dbReference type="InterPro" id="IPR004014">
    <property type="entry name" value="ATPase_P-typ_cation-transptr_N"/>
</dbReference>
<dbReference type="Gene3D" id="1.20.1110.10">
    <property type="entry name" value="Calcium-transporting ATPase, transmembrane domain"/>
    <property type="match status" value="1"/>
</dbReference>
<keyword evidence="2" id="KW-1003">Cell membrane</keyword>
<evidence type="ECO:0000259" key="5">
    <source>
        <dbReference type="SMART" id="SM00831"/>
    </source>
</evidence>
<dbReference type="GO" id="GO:0005886">
    <property type="term" value="C:plasma membrane"/>
    <property type="evidence" value="ECO:0007669"/>
    <property type="project" value="UniProtKB-SubCell"/>
</dbReference>
<feature type="non-terminal residue" evidence="6">
    <location>
        <position position="170"/>
    </location>
</feature>
<feature type="domain" description="Cation-transporting P-type ATPase N-terminal" evidence="5">
    <location>
        <begin position="47"/>
        <end position="128"/>
    </location>
</feature>
<reference evidence="7" key="1">
    <citation type="journal article" date="2018" name="Nat. Microbiol.">
        <title>Leveraging single-cell genomics to expand the fungal tree of life.</title>
        <authorList>
            <person name="Ahrendt S.R."/>
            <person name="Quandt C.A."/>
            <person name="Ciobanu D."/>
            <person name="Clum A."/>
            <person name="Salamov A."/>
            <person name="Andreopoulos B."/>
            <person name="Cheng J.F."/>
            <person name="Woyke T."/>
            <person name="Pelin A."/>
            <person name="Henrissat B."/>
            <person name="Reynolds N.K."/>
            <person name="Benny G.L."/>
            <person name="Smith M.E."/>
            <person name="James T.Y."/>
            <person name="Grigoriev I.V."/>
        </authorList>
    </citation>
    <scope>NUCLEOTIDE SEQUENCE [LARGE SCALE GENOMIC DNA]</scope>
</reference>
<dbReference type="SMART" id="SM00831">
    <property type="entry name" value="Cation_ATPase_N"/>
    <property type="match status" value="1"/>
</dbReference>
<dbReference type="Gene3D" id="2.70.150.10">
    <property type="entry name" value="Calcium-transporting ATPase, cytoplasmic transduction domain A"/>
    <property type="match status" value="1"/>
</dbReference>
<dbReference type="EMBL" id="ML000688">
    <property type="protein sequence ID" value="RKO83926.1"/>
    <property type="molecule type" value="Genomic_DNA"/>
</dbReference>
<dbReference type="GO" id="GO:0030007">
    <property type="term" value="P:intracellular potassium ion homeostasis"/>
    <property type="evidence" value="ECO:0007669"/>
    <property type="project" value="TreeGrafter"/>
</dbReference>
<accession>A0A4P9W1H6</accession>
<evidence type="ECO:0000256" key="1">
    <source>
        <dbReference type="ARBA" id="ARBA00004651"/>
    </source>
</evidence>
<dbReference type="GO" id="GO:0036376">
    <property type="term" value="P:sodium ion export across plasma membrane"/>
    <property type="evidence" value="ECO:0007669"/>
    <property type="project" value="TreeGrafter"/>
</dbReference>
<keyword evidence="4" id="KW-1133">Transmembrane helix</keyword>
<evidence type="ECO:0000313" key="7">
    <source>
        <dbReference type="Proteomes" id="UP000269721"/>
    </source>
</evidence>
<keyword evidence="4" id="KW-0812">Transmembrane</keyword>
<evidence type="ECO:0000256" key="3">
    <source>
        <dbReference type="SAM" id="MobiDB-lite"/>
    </source>
</evidence>
<feature type="compositionally biased region" description="Basic and acidic residues" evidence="3">
    <location>
        <begin position="9"/>
        <end position="20"/>
    </location>
</feature>
<dbReference type="PANTHER" id="PTHR43294">
    <property type="entry name" value="SODIUM/POTASSIUM-TRANSPORTING ATPASE SUBUNIT ALPHA"/>
    <property type="match status" value="1"/>
</dbReference>
<dbReference type="GO" id="GO:0005391">
    <property type="term" value="F:P-type sodium:potassium-exchanging transporter activity"/>
    <property type="evidence" value="ECO:0007669"/>
    <property type="project" value="TreeGrafter"/>
</dbReference>
<dbReference type="OrthoDB" id="158672at2759"/>
<feature type="transmembrane region" description="Helical" evidence="4">
    <location>
        <begin position="139"/>
        <end position="157"/>
    </location>
</feature>
<dbReference type="InterPro" id="IPR023298">
    <property type="entry name" value="ATPase_P-typ_TM_dom_sf"/>
</dbReference>
<organism evidence="6 7">
    <name type="scientific">Blyttiomyces helicus</name>
    <dbReference type="NCBI Taxonomy" id="388810"/>
    <lineage>
        <taxon>Eukaryota</taxon>
        <taxon>Fungi</taxon>
        <taxon>Fungi incertae sedis</taxon>
        <taxon>Chytridiomycota</taxon>
        <taxon>Chytridiomycota incertae sedis</taxon>
        <taxon>Chytridiomycetes</taxon>
        <taxon>Chytridiomycetes incertae sedis</taxon>
        <taxon>Blyttiomyces</taxon>
    </lineage>
</organism>
<dbReference type="SUPFAM" id="SSF81665">
    <property type="entry name" value="Calcium ATPase, transmembrane domain M"/>
    <property type="match status" value="1"/>
</dbReference>
<sequence>MDPSAAMDPEGKRAFQRLDEDNIQASAPLNAGPQRRAKAKAKKIEIDEHLLTLTDLATRHHTTIDPRKPSASNGLRPGEATERAAVHGPNILTPPKRKHWTLIFLECLGNLFNVLLIIAGGGTYILFFMDEVNNFANSYIGAILVGVAFVNAFIEFYQLQKSAAILMSFM</sequence>
<dbReference type="AlphaFoldDB" id="A0A4P9W1H6"/>
<dbReference type="InterPro" id="IPR050510">
    <property type="entry name" value="Cation_transp_ATPase_P-type"/>
</dbReference>
<dbReference type="Proteomes" id="UP000269721">
    <property type="component" value="Unassembled WGS sequence"/>
</dbReference>
<gene>
    <name evidence="6" type="ORF">BDK51DRAFT_49561</name>
</gene>
<comment type="subcellular location">
    <subcellularLocation>
        <location evidence="1">Cell membrane</location>
        <topology evidence="1">Multi-pass membrane protein</topology>
    </subcellularLocation>
</comment>
<evidence type="ECO:0000256" key="2">
    <source>
        <dbReference type="ARBA" id="ARBA00022475"/>
    </source>
</evidence>
<evidence type="ECO:0000256" key="4">
    <source>
        <dbReference type="SAM" id="Phobius"/>
    </source>
</evidence>
<proteinExistence type="predicted"/>
<protein>
    <recommendedName>
        <fullName evidence="5">Cation-transporting P-type ATPase N-terminal domain-containing protein</fullName>
    </recommendedName>
</protein>
<dbReference type="Pfam" id="PF00690">
    <property type="entry name" value="Cation_ATPase_N"/>
    <property type="match status" value="1"/>
</dbReference>
<evidence type="ECO:0000313" key="6">
    <source>
        <dbReference type="EMBL" id="RKO83926.1"/>
    </source>
</evidence>
<dbReference type="GO" id="GO:0006883">
    <property type="term" value="P:intracellular sodium ion homeostasis"/>
    <property type="evidence" value="ECO:0007669"/>
    <property type="project" value="TreeGrafter"/>
</dbReference>